<dbReference type="EMBL" id="BTGU01010458">
    <property type="protein sequence ID" value="GMN72841.1"/>
    <property type="molecule type" value="Genomic_DNA"/>
</dbReference>
<reference evidence="6" key="1">
    <citation type="submission" date="2023-07" db="EMBL/GenBank/DDBJ databases">
        <title>draft genome sequence of fig (Ficus carica).</title>
        <authorList>
            <person name="Takahashi T."/>
            <person name="Nishimura K."/>
        </authorList>
    </citation>
    <scope>NUCLEOTIDE SEQUENCE</scope>
</reference>
<keyword evidence="2 3" id="KW-0808">Transferase</keyword>
<gene>
    <name evidence="6" type="ORF">TIFTF001_052078</name>
</gene>
<keyword evidence="5" id="KW-0175">Coiled coil</keyword>
<evidence type="ECO:0000256" key="1">
    <source>
        <dbReference type="ARBA" id="ARBA00009995"/>
    </source>
</evidence>
<dbReference type="AlphaFoldDB" id="A0AA88EK95"/>
<dbReference type="Proteomes" id="UP001187192">
    <property type="component" value="Unassembled WGS sequence"/>
</dbReference>
<feature type="coiled-coil region" evidence="5">
    <location>
        <begin position="317"/>
        <end position="347"/>
    </location>
</feature>
<comment type="similarity">
    <text evidence="1 3">Belongs to the UDP-glycosyltransferase family.</text>
</comment>
<dbReference type="Gene3D" id="3.40.50.2000">
    <property type="entry name" value="Glycogen Phosphorylase B"/>
    <property type="match status" value="2"/>
</dbReference>
<proteinExistence type="inferred from homology"/>
<name>A0AA88EK95_FICCA</name>
<evidence type="ECO:0000313" key="7">
    <source>
        <dbReference type="Proteomes" id="UP001187192"/>
    </source>
</evidence>
<keyword evidence="3" id="KW-0328">Glycosyltransferase</keyword>
<dbReference type="CDD" id="cd03784">
    <property type="entry name" value="GT1_Gtf-like"/>
    <property type="match status" value="1"/>
</dbReference>
<comment type="caution">
    <text evidence="6">The sequence shown here is derived from an EMBL/GenBank/DDBJ whole genome shotgun (WGS) entry which is preliminary data.</text>
</comment>
<dbReference type="GO" id="GO:0080044">
    <property type="term" value="F:quercetin 7-O-glucosyltransferase activity"/>
    <property type="evidence" value="ECO:0007669"/>
    <property type="project" value="TreeGrafter"/>
</dbReference>
<dbReference type="Pfam" id="PF00201">
    <property type="entry name" value="UDPGT"/>
    <property type="match status" value="1"/>
</dbReference>
<organism evidence="6 7">
    <name type="scientific">Ficus carica</name>
    <name type="common">Common fig</name>
    <dbReference type="NCBI Taxonomy" id="3494"/>
    <lineage>
        <taxon>Eukaryota</taxon>
        <taxon>Viridiplantae</taxon>
        <taxon>Streptophyta</taxon>
        <taxon>Embryophyta</taxon>
        <taxon>Tracheophyta</taxon>
        <taxon>Spermatophyta</taxon>
        <taxon>Magnoliopsida</taxon>
        <taxon>eudicotyledons</taxon>
        <taxon>Gunneridae</taxon>
        <taxon>Pentapetalae</taxon>
        <taxon>rosids</taxon>
        <taxon>fabids</taxon>
        <taxon>Rosales</taxon>
        <taxon>Moraceae</taxon>
        <taxon>Ficeae</taxon>
        <taxon>Ficus</taxon>
    </lineage>
</organism>
<dbReference type="GO" id="GO:0080043">
    <property type="term" value="F:quercetin 3-O-glucosyltransferase activity"/>
    <property type="evidence" value="ECO:0007669"/>
    <property type="project" value="TreeGrafter"/>
</dbReference>
<dbReference type="SUPFAM" id="SSF53756">
    <property type="entry name" value="UDP-Glycosyltransferase/glycogen phosphorylase"/>
    <property type="match status" value="1"/>
</dbReference>
<accession>A0AA88EK95</accession>
<dbReference type="PANTHER" id="PTHR11926">
    <property type="entry name" value="GLUCOSYL/GLUCURONOSYL TRANSFERASES"/>
    <property type="match status" value="1"/>
</dbReference>
<dbReference type="PANTHER" id="PTHR11926:SF870">
    <property type="entry name" value="UDP-GLYCOSYLTRANSFERASE 75B1"/>
    <property type="match status" value="1"/>
</dbReference>
<dbReference type="EC" id="2.4.1.-" evidence="4"/>
<evidence type="ECO:0000256" key="4">
    <source>
        <dbReference type="RuleBase" id="RU362057"/>
    </source>
</evidence>
<evidence type="ECO:0000313" key="6">
    <source>
        <dbReference type="EMBL" id="GMN72841.1"/>
    </source>
</evidence>
<dbReference type="InterPro" id="IPR035595">
    <property type="entry name" value="UDP_glycos_trans_CS"/>
</dbReference>
<dbReference type="InterPro" id="IPR002213">
    <property type="entry name" value="UDP_glucos_trans"/>
</dbReference>
<dbReference type="PROSITE" id="PS00375">
    <property type="entry name" value="UDPGT"/>
    <property type="match status" value="1"/>
</dbReference>
<keyword evidence="7" id="KW-1185">Reference proteome</keyword>
<protein>
    <recommendedName>
        <fullName evidence="4">Glycosyltransferase</fullName>
        <ecNumber evidence="4">2.4.1.-</ecNumber>
    </recommendedName>
</protein>
<evidence type="ECO:0000256" key="2">
    <source>
        <dbReference type="ARBA" id="ARBA00022679"/>
    </source>
</evidence>
<evidence type="ECO:0000256" key="5">
    <source>
        <dbReference type="SAM" id="Coils"/>
    </source>
</evidence>
<sequence>MAKPRFLIVVFPAQGHVNPALQLANRLVLIGCEVTFLTTVLAHRRMITKCGGGDNNNDDSTDNNFTPPNDMSFATFSDGYDDGYGLKPIDFTVYISELRRRGSQALRDLVLSGRNEDRPYSCLIYTFIMPWVADVAAELQIPVALFWVQAATVFDVCYYCFHGYGDLVRDNMVKDYSSSLTFPGLPLDLTLGDLPSFFDPSSAKARLVKFVQEQFDVIDKESQRPKILMNTFDALEPEALGAISTNKLNLIGIGPLINPIDLRKWDDNNSMISAWLNSKPKGTVIYVSFGSVVVLSKPQMEEIAKGLLNFGRPFLWVIRENDNKQDKEDEEEEEEEEEEEKVSCRRELEKLGMIVPWCCQVEVLSNKALGCFVTHCGWNSTLESLVCGVPVVAFPQCDDQTTNAKLVEDFWKSGVKVKKAKDEGVVGADEIKRCLELVISGGDEMRNNANKWKDLAMEASKEGGSSDRNLKAFVNEVIGEKNSSF</sequence>
<evidence type="ECO:0000256" key="3">
    <source>
        <dbReference type="RuleBase" id="RU003718"/>
    </source>
</evidence>
<dbReference type="FunFam" id="3.40.50.2000:FF:000019">
    <property type="entry name" value="Glycosyltransferase"/>
    <property type="match status" value="1"/>
</dbReference>